<feature type="transmembrane region" description="Helical" evidence="1">
    <location>
        <begin position="67"/>
        <end position="94"/>
    </location>
</feature>
<feature type="transmembrane region" description="Helical" evidence="1">
    <location>
        <begin position="29"/>
        <end position="47"/>
    </location>
</feature>
<evidence type="ECO:0000313" key="3">
    <source>
        <dbReference type="Proteomes" id="UP000532162"/>
    </source>
</evidence>
<keyword evidence="1" id="KW-1133">Transmembrane helix</keyword>
<accession>A0A7Z0RNI1</accession>
<dbReference type="InterPro" id="IPR007339">
    <property type="entry name" value="RclC-like"/>
</dbReference>
<dbReference type="PANTHER" id="PTHR40106:SF1">
    <property type="entry name" value="INNER MEMBRANE PROTEIN RCLC"/>
    <property type="match status" value="1"/>
</dbReference>
<dbReference type="PANTHER" id="PTHR40106">
    <property type="entry name" value="INNER MEMBRANE PROTEIN RCLC"/>
    <property type="match status" value="1"/>
</dbReference>
<reference evidence="2 3" key="1">
    <citation type="submission" date="2020-07" db="EMBL/GenBank/DDBJ databases">
        <authorList>
            <person name="Sun Q."/>
        </authorList>
    </citation>
    <scope>NUCLEOTIDE SEQUENCE [LARGE SCALE GENOMIC DNA]</scope>
    <source>
        <strain evidence="2 3">WYCCWR 11290</strain>
    </source>
</reference>
<dbReference type="GO" id="GO:0005886">
    <property type="term" value="C:plasma membrane"/>
    <property type="evidence" value="ECO:0007669"/>
    <property type="project" value="TreeGrafter"/>
</dbReference>
<dbReference type="EMBL" id="JACCPJ010000005">
    <property type="protein sequence ID" value="NZD63428.1"/>
    <property type="molecule type" value="Genomic_DNA"/>
</dbReference>
<dbReference type="GO" id="GO:1901530">
    <property type="term" value="P:response to hypochlorite"/>
    <property type="evidence" value="ECO:0007669"/>
    <property type="project" value="TreeGrafter"/>
</dbReference>
<evidence type="ECO:0000313" key="2">
    <source>
        <dbReference type="EMBL" id="NZD63428.1"/>
    </source>
</evidence>
<keyword evidence="1" id="KW-0812">Transmembrane</keyword>
<comment type="caution">
    <text evidence="2">The sequence shown here is derived from an EMBL/GenBank/DDBJ whole genome shotgun (WGS) entry which is preliminary data.</text>
</comment>
<evidence type="ECO:0000256" key="1">
    <source>
        <dbReference type="SAM" id="Phobius"/>
    </source>
</evidence>
<organism evidence="2 3">
    <name type="scientific">Rhizobium changzhiense</name>
    <dbReference type="NCBI Taxonomy" id="2692317"/>
    <lineage>
        <taxon>Bacteria</taxon>
        <taxon>Pseudomonadati</taxon>
        <taxon>Pseudomonadota</taxon>
        <taxon>Alphaproteobacteria</taxon>
        <taxon>Hyphomicrobiales</taxon>
        <taxon>Rhizobiaceae</taxon>
        <taxon>Rhizobium/Agrobacterium group</taxon>
        <taxon>Rhizobium</taxon>
    </lineage>
</organism>
<keyword evidence="1" id="KW-0472">Membrane</keyword>
<dbReference type="AlphaFoldDB" id="A0A7Z0RNI1"/>
<name>A0A7Z0RNI1_9HYPH</name>
<protein>
    <submittedName>
        <fullName evidence="2">DUF417 family protein</fullName>
    </submittedName>
</protein>
<proteinExistence type="predicted"/>
<sequence length="179" mass="18693">MSPFNNPPTAAAYLNARPADRLTHTAGRVISLAGVVLPLLLIGILKFTQVEIEALKPLINGTPWLAWLYSVFGFAGTSYLLGVVELFTAVLFIASFWSVRAGLAAGGLGALTFATTASTLFALPIWEAASGGAPYLTFVGSFLIKDVALLGISLAVLGESLIMNHTAMSLHAETANADA</sequence>
<dbReference type="Pfam" id="PF04224">
    <property type="entry name" value="DUF417"/>
    <property type="match status" value="1"/>
</dbReference>
<feature type="transmembrane region" description="Helical" evidence="1">
    <location>
        <begin position="101"/>
        <end position="123"/>
    </location>
</feature>
<dbReference type="Proteomes" id="UP000532162">
    <property type="component" value="Unassembled WGS sequence"/>
</dbReference>
<dbReference type="RefSeq" id="WP_180695663.1">
    <property type="nucleotide sequence ID" value="NZ_JACCPJ010000005.1"/>
</dbReference>
<gene>
    <name evidence="2" type="ORF">HX900_20250</name>
</gene>
<feature type="transmembrane region" description="Helical" evidence="1">
    <location>
        <begin position="135"/>
        <end position="158"/>
    </location>
</feature>